<proteinExistence type="predicted"/>
<organism evidence="1 2">
    <name type="scientific">Wallemia mellicola</name>
    <dbReference type="NCBI Taxonomy" id="1708541"/>
    <lineage>
        <taxon>Eukaryota</taxon>
        <taxon>Fungi</taxon>
        <taxon>Dikarya</taxon>
        <taxon>Basidiomycota</taxon>
        <taxon>Wallemiomycotina</taxon>
        <taxon>Wallemiomycetes</taxon>
        <taxon>Wallemiales</taxon>
        <taxon>Wallemiaceae</taxon>
        <taxon>Wallemia</taxon>
    </lineage>
</organism>
<dbReference type="AlphaFoldDB" id="A0A4T0MEC7"/>
<gene>
    <name evidence="1" type="ORF">E3Q22_01008</name>
</gene>
<reference evidence="1 2" key="1">
    <citation type="submission" date="2019-03" db="EMBL/GenBank/DDBJ databases">
        <title>Sequencing 25 genomes of Wallemia mellicola.</title>
        <authorList>
            <person name="Gostincar C."/>
        </authorList>
    </citation>
    <scope>NUCLEOTIDE SEQUENCE [LARGE SCALE GENOMIC DNA]</scope>
    <source>
        <strain evidence="1 2">EXF-6152</strain>
    </source>
</reference>
<name>A0A4T0MEC7_9BASI</name>
<dbReference type="EMBL" id="SPRC01000007">
    <property type="protein sequence ID" value="TIB81513.1"/>
    <property type="molecule type" value="Genomic_DNA"/>
</dbReference>
<evidence type="ECO:0000313" key="1">
    <source>
        <dbReference type="EMBL" id="TIB81513.1"/>
    </source>
</evidence>
<comment type="caution">
    <text evidence="1">The sequence shown here is derived from an EMBL/GenBank/DDBJ whole genome shotgun (WGS) entry which is preliminary data.</text>
</comment>
<evidence type="ECO:0000313" key="2">
    <source>
        <dbReference type="Proteomes" id="UP000310685"/>
    </source>
</evidence>
<accession>A0A4T0MEC7</accession>
<dbReference type="Proteomes" id="UP000310685">
    <property type="component" value="Unassembled WGS sequence"/>
</dbReference>
<sequence length="106" mass="12001">MAGVPRKEVWICKRWVAYFILQLLNQAYIIRTGITRLNISGAQMICGNATEGSIQISKKLLMFLPTGLWKMELTQAVVVKLLLEIVANITSICIPNSFIYQMINKL</sequence>
<protein>
    <submittedName>
        <fullName evidence="1">Uncharacterized protein</fullName>
    </submittedName>
</protein>